<protein>
    <submittedName>
        <fullName evidence="1">Uncharacterized protein</fullName>
    </submittedName>
</protein>
<comment type="caution">
    <text evidence="1">The sequence shown here is derived from an EMBL/GenBank/DDBJ whole genome shotgun (WGS) entry which is preliminary data.</text>
</comment>
<gene>
    <name evidence="1" type="ORF">A0H76_2582</name>
</gene>
<reference evidence="1 2" key="1">
    <citation type="journal article" date="2017" name="Environ. Microbiol.">
        <title>Decay of the glycolytic pathway and adaptation to intranuclear parasitism within Enterocytozoonidae microsporidia.</title>
        <authorList>
            <person name="Wiredu Boakye D."/>
            <person name="Jaroenlak P."/>
            <person name="Prachumwat A."/>
            <person name="Williams T.A."/>
            <person name="Bateman K.S."/>
            <person name="Itsathitphaisarn O."/>
            <person name="Sritunyalucksana K."/>
            <person name="Paszkiewicz K.H."/>
            <person name="Moore K.A."/>
            <person name="Stentiford G.D."/>
            <person name="Williams B.A."/>
        </authorList>
    </citation>
    <scope>NUCLEOTIDE SEQUENCE [LARGE SCALE GENOMIC DNA]</scope>
    <source>
        <strain evidence="2">canceri</strain>
    </source>
</reference>
<dbReference type="AlphaFoldDB" id="A0A1X0QJM4"/>
<dbReference type="EMBL" id="LTAI01000083">
    <property type="protein sequence ID" value="ORD99968.1"/>
    <property type="molecule type" value="Genomic_DNA"/>
</dbReference>
<organism evidence="1 2">
    <name type="scientific">Hepatospora eriocheir</name>
    <dbReference type="NCBI Taxonomy" id="1081669"/>
    <lineage>
        <taxon>Eukaryota</taxon>
        <taxon>Fungi</taxon>
        <taxon>Fungi incertae sedis</taxon>
        <taxon>Microsporidia</taxon>
        <taxon>Hepatosporidae</taxon>
        <taxon>Hepatospora</taxon>
    </lineage>
</organism>
<proteinExistence type="predicted"/>
<evidence type="ECO:0000313" key="1">
    <source>
        <dbReference type="EMBL" id="ORD99968.1"/>
    </source>
</evidence>
<dbReference type="VEuPathDB" id="MicrosporidiaDB:A0H76_2582"/>
<accession>A0A1X0QJM4</accession>
<sequence>MYCLCPGASKMFMTMLLSSIKFDTPNSWVLPLSLSSGLISIHQLKYQDDLFFSSASFLYFSSVLASTILESNNIIPPIVDLPASTCPTKTTLTTGLLFSNFKFLSNNSVNSLLILIKKFSNKMLISILFKLDLNINECDFVIVD</sequence>
<evidence type="ECO:0000313" key="2">
    <source>
        <dbReference type="Proteomes" id="UP000192501"/>
    </source>
</evidence>
<name>A0A1X0QJM4_9MICR</name>
<dbReference type="Proteomes" id="UP000192501">
    <property type="component" value="Unassembled WGS sequence"/>
</dbReference>